<reference evidence="2" key="3">
    <citation type="submission" date="2020-01" db="EMBL/GenBank/DDBJ databases">
        <authorList>
            <person name="Cousin F.J."/>
            <person name="Le Guellec R."/>
            <person name="Cretenet M."/>
        </authorList>
    </citation>
    <scope>NUCLEOTIDE SEQUENCE</scope>
    <source>
        <strain evidence="2">UCMA 15228</strain>
    </source>
</reference>
<gene>
    <name evidence="2" type="ORF">DLJ48_00265</name>
    <name evidence="1" type="ORF">EVC35_02755</name>
</gene>
<dbReference type="Proteomes" id="UP000286907">
    <property type="component" value="Chromosome"/>
</dbReference>
<proteinExistence type="predicted"/>
<organism evidence="1 4">
    <name type="scientific">Oenococcus sicerae</name>
    <dbReference type="NCBI Taxonomy" id="2203724"/>
    <lineage>
        <taxon>Bacteria</taxon>
        <taxon>Bacillati</taxon>
        <taxon>Bacillota</taxon>
        <taxon>Bacilli</taxon>
        <taxon>Lactobacillales</taxon>
        <taxon>Lactobacillaceae</taxon>
        <taxon>Oenococcus</taxon>
    </lineage>
</organism>
<name>A0AAJ1R8X5_9LACO</name>
<dbReference type="Proteomes" id="UP001167919">
    <property type="component" value="Unassembled WGS sequence"/>
</dbReference>
<reference evidence="1" key="2">
    <citation type="submission" date="2019-01" db="EMBL/GenBank/DDBJ databases">
        <title>Oenococcus sicerae UCMA17102.</title>
        <authorList>
            <person name="Cousin F.J."/>
            <person name="Le Guellec R."/>
            <person name="Cretenet M."/>
        </authorList>
    </citation>
    <scope>NUCLEOTIDE SEQUENCE</scope>
    <source>
        <strain evidence="1">UCMA17102</strain>
    </source>
</reference>
<keyword evidence="3" id="KW-1185">Reference proteome</keyword>
<sequence length="83" mass="9212">MVDTIIGAAVKIRKSGNSNILTVPKEIKPRAQTYQVFQGRDGMIVYVPTHQNPFKDKNWVAAHHNMIQPEEIGGPLLGTELSD</sequence>
<evidence type="ECO:0000313" key="3">
    <source>
        <dbReference type="Proteomes" id="UP000286907"/>
    </source>
</evidence>
<dbReference type="EMBL" id="SDWY01000001">
    <property type="protein sequence ID" value="MDN6899927.1"/>
    <property type="molecule type" value="Genomic_DNA"/>
</dbReference>
<evidence type="ECO:0000313" key="1">
    <source>
        <dbReference type="EMBL" id="MDN6899927.1"/>
    </source>
</evidence>
<dbReference type="RefSeq" id="WP_128684869.1">
    <property type="nucleotide sequence ID" value="NZ_CP029684.2"/>
</dbReference>
<protein>
    <submittedName>
        <fullName evidence="1">Antitoxin of toxin-antitoxin stability system</fullName>
    </submittedName>
</protein>
<dbReference type="AlphaFoldDB" id="A0AAJ1R8X5"/>
<evidence type="ECO:0000313" key="4">
    <source>
        <dbReference type="Proteomes" id="UP001167919"/>
    </source>
</evidence>
<accession>A0AAJ1R8X5</accession>
<dbReference type="EMBL" id="CP029684">
    <property type="protein sequence ID" value="QAS69078.1"/>
    <property type="molecule type" value="Genomic_DNA"/>
</dbReference>
<evidence type="ECO:0000313" key="2">
    <source>
        <dbReference type="EMBL" id="QAS69078.1"/>
    </source>
</evidence>
<reference evidence="2 3" key="1">
    <citation type="journal article" date="2019" name="Syst. Appl. Microbiol.">
        <title>Oenococcus sicerae sp. nov., isolated from French cider.</title>
        <authorList>
            <person name="Cousin F.J."/>
            <person name="Le Guellec R."/>
            <person name="Chagnot C."/>
            <person name="Goux D."/>
            <person name="Dalmasso M."/>
            <person name="Laplace J.M."/>
            <person name="Cretenet M."/>
        </authorList>
    </citation>
    <scope>NUCLEOTIDE SEQUENCE [LARGE SCALE GENOMIC DNA]</scope>
    <source>
        <strain evidence="2 3">UCMA 15228</strain>
    </source>
</reference>